<feature type="compositionally biased region" description="Low complexity" evidence="2">
    <location>
        <begin position="234"/>
        <end position="256"/>
    </location>
</feature>
<proteinExistence type="predicted"/>
<accession>A0A6S7J3Y6</accession>
<dbReference type="InterPro" id="IPR042123">
    <property type="entry name" value="Zip3/RNF212-like"/>
</dbReference>
<feature type="region of interest" description="Disordered" evidence="2">
    <location>
        <begin position="49"/>
        <end position="71"/>
    </location>
</feature>
<evidence type="ECO:0000256" key="2">
    <source>
        <dbReference type="SAM" id="MobiDB-lite"/>
    </source>
</evidence>
<name>A0A6S7J3Y6_PARCT</name>
<keyword evidence="4" id="KW-1185">Reference proteome</keyword>
<comment type="caution">
    <text evidence="3">The sequence shown here is derived from an EMBL/GenBank/DDBJ whole genome shotgun (WGS) entry which is preliminary data.</text>
</comment>
<protein>
    <submittedName>
        <fullName evidence="3">Uncharacterized protein</fullName>
    </submittedName>
</protein>
<dbReference type="Proteomes" id="UP001152795">
    <property type="component" value="Unassembled WGS sequence"/>
</dbReference>
<dbReference type="OrthoDB" id="2535391at2759"/>
<evidence type="ECO:0000256" key="1">
    <source>
        <dbReference type="ARBA" id="ARBA00023254"/>
    </source>
</evidence>
<dbReference type="GO" id="GO:0019789">
    <property type="term" value="F:SUMO transferase activity"/>
    <property type="evidence" value="ECO:0007669"/>
    <property type="project" value="InterPro"/>
</dbReference>
<dbReference type="GO" id="GO:0000795">
    <property type="term" value="C:synaptonemal complex"/>
    <property type="evidence" value="ECO:0007669"/>
    <property type="project" value="InterPro"/>
</dbReference>
<dbReference type="AlphaFoldDB" id="A0A6S7J3Y6"/>
<reference evidence="3" key="1">
    <citation type="submission" date="2020-04" db="EMBL/GenBank/DDBJ databases">
        <authorList>
            <person name="Alioto T."/>
            <person name="Alioto T."/>
            <person name="Gomez Garrido J."/>
        </authorList>
    </citation>
    <scope>NUCLEOTIDE SEQUENCE</scope>
    <source>
        <strain evidence="3">A484AB</strain>
    </source>
</reference>
<feature type="region of interest" description="Disordered" evidence="2">
    <location>
        <begin position="89"/>
        <end position="285"/>
    </location>
</feature>
<feature type="compositionally biased region" description="Polar residues" evidence="2">
    <location>
        <begin position="90"/>
        <end position="109"/>
    </location>
</feature>
<keyword evidence="1" id="KW-0469">Meiosis</keyword>
<dbReference type="PANTHER" id="PTHR22663:SF17">
    <property type="entry name" value="RING FINGER PROTEIN NARYA-RELATED"/>
    <property type="match status" value="1"/>
</dbReference>
<evidence type="ECO:0000313" key="3">
    <source>
        <dbReference type="EMBL" id="CAB4012111.1"/>
    </source>
</evidence>
<feature type="compositionally biased region" description="Polar residues" evidence="2">
    <location>
        <begin position="117"/>
        <end position="152"/>
    </location>
</feature>
<gene>
    <name evidence="3" type="ORF">PACLA_8A056570</name>
</gene>
<sequence length="285" mass="31663">MNFTFFNLKLKPDVEMYFMDPADLLKKQLKPYFQVLEFQKSHRKRLAAHYQKMGATSADPSQSSRKCQEMEREMRKLLEENNAMKKILGVSSQNSDPKNRGSSSRQGTPHSMRGVSPGQNSQSVRQRGHYNNTTPHGQVSPYSRSAPVTPQMINAMKGSQRDTPKTPAGPIRLTVRTPPSNGMIGRIGTSPSGRQRSTPGIVANLLRAGNTPGAGHESSKTPTTMRTPSRESHNSQASQQMSWSSSQHASQNNSQHQARKHGGAAMDLNRRQIHLHHQPRSGGYQ</sequence>
<feature type="compositionally biased region" description="Polar residues" evidence="2">
    <location>
        <begin position="189"/>
        <end position="198"/>
    </location>
</feature>
<evidence type="ECO:0000313" key="4">
    <source>
        <dbReference type="Proteomes" id="UP001152795"/>
    </source>
</evidence>
<organism evidence="3 4">
    <name type="scientific">Paramuricea clavata</name>
    <name type="common">Red gorgonian</name>
    <name type="synonym">Violescent sea-whip</name>
    <dbReference type="NCBI Taxonomy" id="317549"/>
    <lineage>
        <taxon>Eukaryota</taxon>
        <taxon>Metazoa</taxon>
        <taxon>Cnidaria</taxon>
        <taxon>Anthozoa</taxon>
        <taxon>Octocorallia</taxon>
        <taxon>Malacalcyonacea</taxon>
        <taxon>Plexauridae</taxon>
        <taxon>Paramuricea</taxon>
    </lineage>
</organism>
<dbReference type="PANTHER" id="PTHR22663">
    <property type="entry name" value="RING FINGER PROTEIN NARYA-RELATED"/>
    <property type="match status" value="1"/>
</dbReference>
<dbReference type="EMBL" id="CACRXK020007385">
    <property type="protein sequence ID" value="CAB4012111.1"/>
    <property type="molecule type" value="Genomic_DNA"/>
</dbReference>
<dbReference type="GO" id="GO:0007131">
    <property type="term" value="P:reciprocal meiotic recombination"/>
    <property type="evidence" value="ECO:0007669"/>
    <property type="project" value="InterPro"/>
</dbReference>
<dbReference type="GO" id="GO:0016925">
    <property type="term" value="P:protein sumoylation"/>
    <property type="evidence" value="ECO:0007669"/>
    <property type="project" value="TreeGrafter"/>
</dbReference>
<dbReference type="GO" id="GO:0007129">
    <property type="term" value="P:homologous chromosome pairing at meiosis"/>
    <property type="evidence" value="ECO:0007669"/>
    <property type="project" value="TreeGrafter"/>
</dbReference>